<evidence type="ECO:0000313" key="7">
    <source>
        <dbReference type="EMBL" id="MBM7702287.1"/>
    </source>
</evidence>
<dbReference type="InterPro" id="IPR016143">
    <property type="entry name" value="Citrate_synth-like_sm_a-sub"/>
</dbReference>
<evidence type="ECO:0000256" key="3">
    <source>
        <dbReference type="ARBA" id="ARBA00012972"/>
    </source>
</evidence>
<dbReference type="Gene3D" id="1.10.580.10">
    <property type="entry name" value="Citrate Synthase, domain 1"/>
    <property type="match status" value="1"/>
</dbReference>
<dbReference type="EMBL" id="JAFBFC010000002">
    <property type="protein sequence ID" value="MBM7702287.1"/>
    <property type="molecule type" value="Genomic_DNA"/>
</dbReference>
<comment type="pathway">
    <text evidence="1">Carbohydrate metabolism; tricarboxylic acid cycle.</text>
</comment>
<dbReference type="Pfam" id="PF00285">
    <property type="entry name" value="Citrate_synt"/>
    <property type="match status" value="1"/>
</dbReference>
<dbReference type="PANTHER" id="PTHR11739:SF4">
    <property type="entry name" value="CITRATE SYNTHASE, PEROXISOMAL"/>
    <property type="match status" value="1"/>
</dbReference>
<dbReference type="GO" id="GO:0036440">
    <property type="term" value="F:citrate synthase activity"/>
    <property type="evidence" value="ECO:0007669"/>
    <property type="project" value="UniProtKB-EC"/>
</dbReference>
<dbReference type="SUPFAM" id="SSF48256">
    <property type="entry name" value="Citrate synthase"/>
    <property type="match status" value="1"/>
</dbReference>
<comment type="similarity">
    <text evidence="2 5">Belongs to the citrate synthase family.</text>
</comment>
<dbReference type="PANTHER" id="PTHR11739">
    <property type="entry name" value="CITRATE SYNTHASE"/>
    <property type="match status" value="1"/>
</dbReference>
<dbReference type="PROSITE" id="PS00480">
    <property type="entry name" value="CITRATE_SYNTHASE"/>
    <property type="match status" value="1"/>
</dbReference>
<accession>A0ABS2QS71</accession>
<dbReference type="Gene3D" id="1.10.230.10">
    <property type="entry name" value="Cytochrome P450-Terp, domain 2"/>
    <property type="match status" value="1"/>
</dbReference>
<evidence type="ECO:0000256" key="5">
    <source>
        <dbReference type="RuleBase" id="RU003406"/>
    </source>
</evidence>
<reference evidence="7 8" key="1">
    <citation type="submission" date="2021-01" db="EMBL/GenBank/DDBJ databases">
        <title>Genomic Encyclopedia of Type Strains, Phase IV (KMG-IV): sequencing the most valuable type-strain genomes for metagenomic binning, comparative biology and taxonomic classification.</title>
        <authorList>
            <person name="Goeker M."/>
        </authorList>
    </citation>
    <scope>NUCLEOTIDE SEQUENCE [LARGE SCALE GENOMIC DNA]</scope>
    <source>
        <strain evidence="7 8">DSM 104297</strain>
    </source>
</reference>
<evidence type="ECO:0000256" key="4">
    <source>
        <dbReference type="ARBA" id="ARBA00022679"/>
    </source>
</evidence>
<evidence type="ECO:0000313" key="8">
    <source>
        <dbReference type="Proteomes" id="UP000809829"/>
    </source>
</evidence>
<evidence type="ECO:0000256" key="1">
    <source>
        <dbReference type="ARBA" id="ARBA00005163"/>
    </source>
</evidence>
<dbReference type="InterPro" id="IPR036969">
    <property type="entry name" value="Citrate_synthase_sf"/>
</dbReference>
<dbReference type="InterPro" id="IPR019810">
    <property type="entry name" value="Citrate_synthase_AS"/>
</dbReference>
<feature type="compositionally biased region" description="Polar residues" evidence="6">
    <location>
        <begin position="96"/>
        <end position="110"/>
    </location>
</feature>
<keyword evidence="7" id="KW-0012">Acyltransferase</keyword>
<dbReference type="PRINTS" id="PR00143">
    <property type="entry name" value="CITRTSNTHASE"/>
</dbReference>
<dbReference type="EC" id="2.3.3.16" evidence="3"/>
<dbReference type="Gene3D" id="1.10.1200.10">
    <property type="entry name" value="ACP-like"/>
    <property type="match status" value="1"/>
</dbReference>
<gene>
    <name evidence="7" type="ORF">JOC83_001121</name>
</gene>
<dbReference type="SUPFAM" id="SSF47336">
    <property type="entry name" value="ACP-like"/>
    <property type="match status" value="1"/>
</dbReference>
<keyword evidence="4 5" id="KW-0808">Transferase</keyword>
<evidence type="ECO:0000256" key="6">
    <source>
        <dbReference type="SAM" id="MobiDB-lite"/>
    </source>
</evidence>
<evidence type="ECO:0000256" key="2">
    <source>
        <dbReference type="ARBA" id="ARBA00010566"/>
    </source>
</evidence>
<dbReference type="InterPro" id="IPR002020">
    <property type="entry name" value="Citrate_synthase"/>
</dbReference>
<organism evidence="7 8">
    <name type="scientific">Priestia iocasae</name>
    <dbReference type="NCBI Taxonomy" id="2291674"/>
    <lineage>
        <taxon>Bacteria</taxon>
        <taxon>Bacillati</taxon>
        <taxon>Bacillota</taxon>
        <taxon>Bacilli</taxon>
        <taxon>Bacillales</taxon>
        <taxon>Bacillaceae</taxon>
        <taxon>Priestia</taxon>
    </lineage>
</organism>
<comment type="caution">
    <text evidence="7">The sequence shown here is derived from an EMBL/GenBank/DDBJ whole genome shotgun (WGS) entry which is preliminary data.</text>
</comment>
<dbReference type="RefSeq" id="WP_205185046.1">
    <property type="nucleotide sequence ID" value="NZ_JAFBFC010000002.1"/>
</dbReference>
<protein>
    <recommendedName>
        <fullName evidence="3">citrate synthase (unknown stereospecificity)</fullName>
        <ecNumber evidence="3">2.3.3.16</ecNumber>
    </recommendedName>
</protein>
<name>A0ABS2QS71_9BACI</name>
<dbReference type="Proteomes" id="UP000809829">
    <property type="component" value="Unassembled WGS sequence"/>
</dbReference>
<keyword evidence="8" id="KW-1185">Reference proteome</keyword>
<feature type="region of interest" description="Disordered" evidence="6">
    <location>
        <begin position="96"/>
        <end position="124"/>
    </location>
</feature>
<sequence>MVVTKQPSGKDSVSSNSHHHSDLEVLMAETLHIDINDIHDNLEYRSIREWDSLGHVTLLLTLEEEYNIEIEKSVRDQLISVAAIKKYIHQQLTPALNGNKQEGSDSTVDQNQHDHGSTPKVSRGLAGVTFDTTRTTMIDGQKGRLLYRGISIHELVQHSTFEETAFLLVEGRLPTKDELHTFITELHNHMTLPEVIQQMIHALKDAHPMQMLRTVISALGACHEDQSLGVKKGSRTTAISIMAQVPVVIATHLACRSGRKRMVPRSELSYAANLLYLLVGRIPTSKEEEIMNKILILHADHGSNASAFAARVAASTEADVYAALTAAVSTFHGNLHGGAIEKVMSMIKSIENPENASRFVEENHAKGKPIMGFGHRVYQTEDPRATHLRDIARDLSKGHGYYEILEALVSAMKPYIDKGVDVNVDFYASVIYDLLGIPQDYFIAVFALGRIPGWLSQVNEQYENNILIRPLLQYVGETEVPYLPLNERM</sequence>
<proteinExistence type="inferred from homology"/>
<dbReference type="InterPro" id="IPR036736">
    <property type="entry name" value="ACP-like_sf"/>
</dbReference>
<dbReference type="InterPro" id="IPR016142">
    <property type="entry name" value="Citrate_synth-like_lrg_a-sub"/>
</dbReference>